<dbReference type="GeneID" id="68360872"/>
<evidence type="ECO:0000256" key="1">
    <source>
        <dbReference type="SAM" id="SignalP"/>
    </source>
</evidence>
<evidence type="ECO:0000313" key="3">
    <source>
        <dbReference type="Proteomes" id="UP000824596"/>
    </source>
</evidence>
<protein>
    <submittedName>
        <fullName evidence="2">Uncharacterized protein</fullName>
    </submittedName>
</protein>
<dbReference type="Proteomes" id="UP000824596">
    <property type="component" value="Unassembled WGS sequence"/>
</dbReference>
<keyword evidence="1" id="KW-0732">Signal</keyword>
<keyword evidence="3" id="KW-1185">Reference proteome</keyword>
<organism evidence="2 3">
    <name type="scientific">Hirsutella rhossiliensis</name>
    <dbReference type="NCBI Taxonomy" id="111463"/>
    <lineage>
        <taxon>Eukaryota</taxon>
        <taxon>Fungi</taxon>
        <taxon>Dikarya</taxon>
        <taxon>Ascomycota</taxon>
        <taxon>Pezizomycotina</taxon>
        <taxon>Sordariomycetes</taxon>
        <taxon>Hypocreomycetidae</taxon>
        <taxon>Hypocreales</taxon>
        <taxon>Ophiocordycipitaceae</taxon>
        <taxon>Hirsutella</taxon>
    </lineage>
</organism>
<dbReference type="EMBL" id="JAIZPD010000022">
    <property type="protein sequence ID" value="KAH0957195.1"/>
    <property type="molecule type" value="Genomic_DNA"/>
</dbReference>
<reference evidence="2" key="1">
    <citation type="submission" date="2021-09" db="EMBL/GenBank/DDBJ databases">
        <title>A high-quality genome of the endoparasitic fungus Hirsutella rhossiliensis with a comparison of Hirsutella genomes reveals transposable elements contributing to genome size variation.</title>
        <authorList>
            <person name="Lin R."/>
            <person name="Jiao Y."/>
            <person name="Sun X."/>
            <person name="Ling J."/>
            <person name="Xie B."/>
            <person name="Cheng X."/>
        </authorList>
    </citation>
    <scope>NUCLEOTIDE SEQUENCE</scope>
    <source>
        <strain evidence="2">HR02</strain>
    </source>
</reference>
<name>A0A9P8MLE2_9HYPO</name>
<feature type="signal peptide" evidence="1">
    <location>
        <begin position="1"/>
        <end position="20"/>
    </location>
</feature>
<accession>A0A9P8MLE2</accession>
<sequence>MHSSYLPSLLLAAAIGFANGVNYNGKEMPDCPGWFVQKGQPENDYCCITNQRPAAISLTNIPTSGPDNCYAKVPVTASDFGERVSSASNAFYSKTGSVQSAPATATASATKADQTGSGHSATAVVENGAARDFASAGALALGMAAWFV</sequence>
<feature type="chain" id="PRO_5040199830" evidence="1">
    <location>
        <begin position="21"/>
        <end position="148"/>
    </location>
</feature>
<dbReference type="RefSeq" id="XP_044714709.1">
    <property type="nucleotide sequence ID" value="XM_044870214.1"/>
</dbReference>
<dbReference type="OrthoDB" id="4368991at2759"/>
<evidence type="ECO:0000313" key="2">
    <source>
        <dbReference type="EMBL" id="KAH0957195.1"/>
    </source>
</evidence>
<dbReference type="AlphaFoldDB" id="A0A9P8MLE2"/>
<proteinExistence type="predicted"/>
<gene>
    <name evidence="2" type="ORF">HRG_11744</name>
</gene>
<comment type="caution">
    <text evidence="2">The sequence shown here is derived from an EMBL/GenBank/DDBJ whole genome shotgun (WGS) entry which is preliminary data.</text>
</comment>